<accession>W2MBQ1</accession>
<reference evidence="2" key="1">
    <citation type="submission" date="2013-11" db="EMBL/GenBank/DDBJ databases">
        <title>The Genome Sequence of Phytophthora parasitica IAC_01/95.</title>
        <authorList>
            <consortium name="The Broad Institute Genomics Platform"/>
            <person name="Russ C."/>
            <person name="Tyler B."/>
            <person name="Panabieres F."/>
            <person name="Shan W."/>
            <person name="Tripathy S."/>
            <person name="Grunwald N."/>
            <person name="Machado M."/>
            <person name="Johnson C.S."/>
            <person name="Arredondo F."/>
            <person name="Hong C."/>
            <person name="Coffey M."/>
            <person name="Young S.K."/>
            <person name="Zeng Q."/>
            <person name="Gargeya S."/>
            <person name="Fitzgerald M."/>
            <person name="Abouelleil A."/>
            <person name="Alvarado L."/>
            <person name="Chapman S.B."/>
            <person name="Gainer-Dewar J."/>
            <person name="Goldberg J."/>
            <person name="Griggs A."/>
            <person name="Gujja S."/>
            <person name="Hansen M."/>
            <person name="Howarth C."/>
            <person name="Imamovic A."/>
            <person name="Ireland A."/>
            <person name="Larimer J."/>
            <person name="McCowan C."/>
            <person name="Murphy C."/>
            <person name="Pearson M."/>
            <person name="Poon T.W."/>
            <person name="Priest M."/>
            <person name="Roberts A."/>
            <person name="Saif S."/>
            <person name="Shea T."/>
            <person name="Sykes S."/>
            <person name="Wortman J."/>
            <person name="Nusbaum C."/>
            <person name="Birren B."/>
        </authorList>
    </citation>
    <scope>NUCLEOTIDE SEQUENCE [LARGE SCALE GENOMIC DNA]</scope>
    <source>
        <strain evidence="2">IAC_01/95</strain>
    </source>
</reference>
<evidence type="ECO:0000313" key="2">
    <source>
        <dbReference type="EMBL" id="ETM33747.1"/>
    </source>
</evidence>
<name>W2MBQ1_PHYNI</name>
<dbReference type="PANTHER" id="PTHR37069">
    <property type="entry name" value="DDE_TNP_1_7 DOMAIN-CONTAINING PROTEIN"/>
    <property type="match status" value="1"/>
</dbReference>
<dbReference type="PANTHER" id="PTHR37069:SF2">
    <property type="entry name" value="PIGGYBAC TRANSPOSABLE ELEMENT-DERIVED PROTEIN DOMAIN-CONTAINING PROTEIN"/>
    <property type="match status" value="1"/>
</dbReference>
<feature type="region of interest" description="Disordered" evidence="1">
    <location>
        <begin position="108"/>
        <end position="127"/>
    </location>
</feature>
<dbReference type="AlphaFoldDB" id="W2MBQ1"/>
<feature type="non-terminal residue" evidence="2">
    <location>
        <position position="1"/>
    </location>
</feature>
<dbReference type="EMBL" id="KI695944">
    <property type="protein sequence ID" value="ETM33747.1"/>
    <property type="molecule type" value="Genomic_DNA"/>
</dbReference>
<evidence type="ECO:0000256" key="1">
    <source>
        <dbReference type="SAM" id="MobiDB-lite"/>
    </source>
</evidence>
<proteinExistence type="predicted"/>
<feature type="compositionally biased region" description="Basic and acidic residues" evidence="1">
    <location>
        <begin position="17"/>
        <end position="31"/>
    </location>
</feature>
<protein>
    <submittedName>
        <fullName evidence="2">Uncharacterized protein</fullName>
    </submittedName>
</protein>
<feature type="region of interest" description="Disordered" evidence="1">
    <location>
        <begin position="17"/>
        <end position="49"/>
    </location>
</feature>
<dbReference type="VEuPathDB" id="FungiDB:PPTG_07567"/>
<organism evidence="2">
    <name type="scientific">Phytophthora nicotianae</name>
    <name type="common">Potato buckeye rot agent</name>
    <name type="synonym">Phytophthora parasitica</name>
    <dbReference type="NCBI Taxonomy" id="4792"/>
    <lineage>
        <taxon>Eukaryota</taxon>
        <taxon>Sar</taxon>
        <taxon>Stramenopiles</taxon>
        <taxon>Oomycota</taxon>
        <taxon>Peronosporomycetes</taxon>
        <taxon>Peronosporales</taxon>
        <taxon>Peronosporaceae</taxon>
        <taxon>Phytophthora</taxon>
    </lineage>
</organism>
<dbReference type="Proteomes" id="UP000054532">
    <property type="component" value="Unassembled WGS sequence"/>
</dbReference>
<sequence>SPIVNFAVPRESVAMEDVRESGDMVGDRESDPMVGEINSEGKLGQHDSGEVGGLYEGEYGPSACIFEAASSASGVLFYVFPPRLWKTIAETSNEYFNEKINEKVEGQYEKQKERENKILGSQKDHVL</sequence>
<gene>
    <name evidence="2" type="ORF">L914_19041</name>
</gene>